<protein>
    <recommendedName>
        <fullName evidence="1">Heterokaryon incompatibility domain-containing protein</fullName>
    </recommendedName>
</protein>
<dbReference type="Pfam" id="PF06985">
    <property type="entry name" value="HET"/>
    <property type="match status" value="1"/>
</dbReference>
<comment type="caution">
    <text evidence="2">The sequence shown here is derived from an EMBL/GenBank/DDBJ whole genome shotgun (WGS) entry which is preliminary data.</text>
</comment>
<reference evidence="2" key="1">
    <citation type="submission" date="2023-03" db="EMBL/GenBank/DDBJ databases">
        <title>Complete genome of Cladonia borealis.</title>
        <authorList>
            <person name="Park H."/>
        </authorList>
    </citation>
    <scope>NUCLEOTIDE SEQUENCE</scope>
    <source>
        <strain evidence="2">ANT050790</strain>
    </source>
</reference>
<name>A0AA39V091_9LECA</name>
<keyword evidence="3" id="KW-1185">Reference proteome</keyword>
<feature type="domain" description="Heterokaryon incompatibility" evidence="1">
    <location>
        <begin position="22"/>
        <end position="118"/>
    </location>
</feature>
<gene>
    <name evidence="2" type="ORF">JMJ35_006390</name>
</gene>
<dbReference type="InterPro" id="IPR010730">
    <property type="entry name" value="HET"/>
</dbReference>
<evidence type="ECO:0000259" key="1">
    <source>
        <dbReference type="Pfam" id="PF06985"/>
    </source>
</evidence>
<proteinExistence type="predicted"/>
<dbReference type="PANTHER" id="PTHR10622:SF10">
    <property type="entry name" value="HET DOMAIN-CONTAINING PROTEIN"/>
    <property type="match status" value="1"/>
</dbReference>
<dbReference type="AlphaFoldDB" id="A0AA39V091"/>
<accession>A0AA39V091</accession>
<evidence type="ECO:0000313" key="2">
    <source>
        <dbReference type="EMBL" id="KAK0510838.1"/>
    </source>
</evidence>
<dbReference type="Proteomes" id="UP001166286">
    <property type="component" value="Unassembled WGS sequence"/>
</dbReference>
<organism evidence="2 3">
    <name type="scientific">Cladonia borealis</name>
    <dbReference type="NCBI Taxonomy" id="184061"/>
    <lineage>
        <taxon>Eukaryota</taxon>
        <taxon>Fungi</taxon>
        <taxon>Dikarya</taxon>
        <taxon>Ascomycota</taxon>
        <taxon>Pezizomycotina</taxon>
        <taxon>Lecanoromycetes</taxon>
        <taxon>OSLEUM clade</taxon>
        <taxon>Lecanoromycetidae</taxon>
        <taxon>Lecanorales</taxon>
        <taxon>Lecanorineae</taxon>
        <taxon>Cladoniaceae</taxon>
        <taxon>Cladonia</taxon>
    </lineage>
</organism>
<dbReference type="EMBL" id="JAFEKC020000014">
    <property type="protein sequence ID" value="KAK0510838.1"/>
    <property type="molecule type" value="Genomic_DNA"/>
</dbReference>
<sequence length="380" mass="44254">MRLLHTTSLLFEEFFDSDTPPYAILSHRWEGKEVAFHEFEAAKERDGPEFSKIKNFCSFVSRQPGPYVHAKPEWVWVDTCCIDKKSSAELSEAINSMFQWYKRASVCYAYLSSVNARPGKVQEQQFRESPWFTRGWTLQELIAPREVYFLDRQWNILGERTELAAQISAITGVEEDYLRKQEPVGRRKSPAKASIATRMSWVSKRMTSRREDMAYCLLGIFDINMPLLYGEGEKAFMRLQLEIIRNSDDESVFAWTVPSDMRHYRIEGMLAPWPTWFASCGDIREDTSTRPPYSMTNKGLEFRIPAYSSPQESITVPLNCRKFDGVNLGVTIKLHNLYYNVGHRYSSTGAEFEKYTRSVKQDENTHVIYIPQGKWRFHTT</sequence>
<evidence type="ECO:0000313" key="3">
    <source>
        <dbReference type="Proteomes" id="UP001166286"/>
    </source>
</evidence>
<dbReference type="PANTHER" id="PTHR10622">
    <property type="entry name" value="HET DOMAIN-CONTAINING PROTEIN"/>
    <property type="match status" value="1"/>
</dbReference>